<reference evidence="2 3" key="1">
    <citation type="submission" date="2024-09" db="EMBL/GenBank/DDBJ databases">
        <title>Chromosome-scale assembly of Riccia fluitans.</title>
        <authorList>
            <person name="Paukszto L."/>
            <person name="Sawicki J."/>
            <person name="Karawczyk K."/>
            <person name="Piernik-Szablinska J."/>
            <person name="Szczecinska M."/>
            <person name="Mazdziarz M."/>
        </authorList>
    </citation>
    <scope>NUCLEOTIDE SEQUENCE [LARGE SCALE GENOMIC DNA]</scope>
    <source>
        <strain evidence="2">Rf_01</strain>
        <tissue evidence="2">Aerial parts of the thallus</tissue>
    </source>
</reference>
<dbReference type="EMBL" id="JBHFFA010000003">
    <property type="protein sequence ID" value="KAL2633948.1"/>
    <property type="molecule type" value="Genomic_DNA"/>
</dbReference>
<accession>A0ABD1YT50</accession>
<dbReference type="AlphaFoldDB" id="A0ABD1YT50"/>
<evidence type="ECO:0000256" key="1">
    <source>
        <dbReference type="SAM" id="MobiDB-lite"/>
    </source>
</evidence>
<comment type="caution">
    <text evidence="2">The sequence shown here is derived from an EMBL/GenBank/DDBJ whole genome shotgun (WGS) entry which is preliminary data.</text>
</comment>
<gene>
    <name evidence="2" type="ORF">R1flu_005427</name>
</gene>
<organism evidence="2 3">
    <name type="scientific">Riccia fluitans</name>
    <dbReference type="NCBI Taxonomy" id="41844"/>
    <lineage>
        <taxon>Eukaryota</taxon>
        <taxon>Viridiplantae</taxon>
        <taxon>Streptophyta</taxon>
        <taxon>Embryophyta</taxon>
        <taxon>Marchantiophyta</taxon>
        <taxon>Marchantiopsida</taxon>
        <taxon>Marchantiidae</taxon>
        <taxon>Marchantiales</taxon>
        <taxon>Ricciaceae</taxon>
        <taxon>Riccia</taxon>
    </lineage>
</organism>
<dbReference type="Proteomes" id="UP001605036">
    <property type="component" value="Unassembled WGS sequence"/>
</dbReference>
<evidence type="ECO:0000313" key="3">
    <source>
        <dbReference type="Proteomes" id="UP001605036"/>
    </source>
</evidence>
<sequence>MDEPQSRKKMKMPEKDTIELSDDEPQEAKREEETVLTEGTSQVLETNMIENFRKSMVYGEQVVVPILRFLEETKPKLKRKLEDECLWWRSCHTSTREMECRKAEAMNGGSEGNLGQITGQR</sequence>
<feature type="compositionally biased region" description="Basic and acidic residues" evidence="1">
    <location>
        <begin position="1"/>
        <end position="18"/>
    </location>
</feature>
<keyword evidence="3" id="KW-1185">Reference proteome</keyword>
<proteinExistence type="predicted"/>
<name>A0ABD1YT50_9MARC</name>
<protein>
    <submittedName>
        <fullName evidence="2">Uncharacterized protein</fullName>
    </submittedName>
</protein>
<feature type="region of interest" description="Disordered" evidence="1">
    <location>
        <begin position="1"/>
        <end position="37"/>
    </location>
</feature>
<evidence type="ECO:0000313" key="2">
    <source>
        <dbReference type="EMBL" id="KAL2633948.1"/>
    </source>
</evidence>